<name>A0AAW1RNA6_9CHLO</name>
<dbReference type="PANTHER" id="PTHR46546">
    <property type="entry name" value="SHEWANELLA-LIKE PROTEIN PHOSPHATASE 1"/>
    <property type="match status" value="1"/>
</dbReference>
<evidence type="ECO:0000313" key="3">
    <source>
        <dbReference type="Proteomes" id="UP001445335"/>
    </source>
</evidence>
<dbReference type="Pfam" id="PF00149">
    <property type="entry name" value="Metallophos"/>
    <property type="match status" value="1"/>
</dbReference>
<protein>
    <recommendedName>
        <fullName evidence="1">Calcineurin-like phosphoesterase domain-containing protein</fullName>
    </recommendedName>
</protein>
<dbReference type="Proteomes" id="UP001445335">
    <property type="component" value="Unassembled WGS sequence"/>
</dbReference>
<dbReference type="InterPro" id="IPR029052">
    <property type="entry name" value="Metallo-depent_PP-like"/>
</dbReference>
<accession>A0AAW1RNA6</accession>
<dbReference type="EMBL" id="JALJOU010000029">
    <property type="protein sequence ID" value="KAK9835143.1"/>
    <property type="molecule type" value="Genomic_DNA"/>
</dbReference>
<gene>
    <name evidence="2" type="ORF">WJX81_001017</name>
</gene>
<dbReference type="AlphaFoldDB" id="A0AAW1RNA6"/>
<comment type="caution">
    <text evidence="2">The sequence shown here is derived from an EMBL/GenBank/DDBJ whole genome shotgun (WGS) entry which is preliminary data.</text>
</comment>
<evidence type="ECO:0000313" key="2">
    <source>
        <dbReference type="EMBL" id="KAK9835143.1"/>
    </source>
</evidence>
<dbReference type="Gene3D" id="3.60.21.10">
    <property type="match status" value="1"/>
</dbReference>
<reference evidence="2 3" key="1">
    <citation type="journal article" date="2024" name="Nat. Commun.">
        <title>Phylogenomics reveals the evolutionary origins of lichenization in chlorophyte algae.</title>
        <authorList>
            <person name="Puginier C."/>
            <person name="Libourel C."/>
            <person name="Otte J."/>
            <person name="Skaloud P."/>
            <person name="Haon M."/>
            <person name="Grisel S."/>
            <person name="Petersen M."/>
            <person name="Berrin J.G."/>
            <person name="Delaux P.M."/>
            <person name="Dal Grande F."/>
            <person name="Keller J."/>
        </authorList>
    </citation>
    <scope>NUCLEOTIDE SEQUENCE [LARGE SCALE GENOMIC DNA]</scope>
    <source>
        <strain evidence="2 3">SAG 245.80</strain>
    </source>
</reference>
<evidence type="ECO:0000259" key="1">
    <source>
        <dbReference type="Pfam" id="PF00149"/>
    </source>
</evidence>
<sequence length="354" mass="37676">MQARAESLPDGVGTAAVCEESGEARQHSGTPPTFVKASGKIVAVGDVHGDIRKAITALGIAGVLAEDEAQRPVWVGSDTVVVQLGDVLDRGDHEIGSVLLLRELDRQARLQGGAVYMLNGNHESLNVCGDFRYATPGGFREAALAAGVRGDALRCVETTLRARLHMYAPGQPMARELAKNPTVLMVNDTLFAHGGVLPHHVKYGLEKLNADVAAWMRGDCACDGSHAAPPYLAMGDASSVMWNRQFGREKFTTQLERRRVCQALQGTLEMLGARQLVVGHTPQLGGANCECNGRVWRIDVGMSSGVLNAVPQVLEIDNDKNGEVRVRLLTPAAPAGAVSAWAPNSAQLYPCGLC</sequence>
<proteinExistence type="predicted"/>
<feature type="domain" description="Calcineurin-like phosphoesterase" evidence="1">
    <location>
        <begin position="40"/>
        <end position="139"/>
    </location>
</feature>
<dbReference type="PANTHER" id="PTHR46546:SF4">
    <property type="entry name" value="SHEWANELLA-LIKE PROTEIN PHOSPHATASE 1"/>
    <property type="match status" value="1"/>
</dbReference>
<keyword evidence="3" id="KW-1185">Reference proteome</keyword>
<organism evidence="2 3">
    <name type="scientific">Elliptochloris bilobata</name>
    <dbReference type="NCBI Taxonomy" id="381761"/>
    <lineage>
        <taxon>Eukaryota</taxon>
        <taxon>Viridiplantae</taxon>
        <taxon>Chlorophyta</taxon>
        <taxon>core chlorophytes</taxon>
        <taxon>Trebouxiophyceae</taxon>
        <taxon>Trebouxiophyceae incertae sedis</taxon>
        <taxon>Elliptochloris clade</taxon>
        <taxon>Elliptochloris</taxon>
    </lineage>
</organism>
<dbReference type="InterPro" id="IPR004843">
    <property type="entry name" value="Calcineurin-like_PHP"/>
</dbReference>
<dbReference type="GO" id="GO:0016787">
    <property type="term" value="F:hydrolase activity"/>
    <property type="evidence" value="ECO:0007669"/>
    <property type="project" value="InterPro"/>
</dbReference>
<dbReference type="SUPFAM" id="SSF56300">
    <property type="entry name" value="Metallo-dependent phosphatases"/>
    <property type="match status" value="1"/>
</dbReference>